<dbReference type="AlphaFoldDB" id="A0A9P7C3B2"/>
<dbReference type="Proteomes" id="UP000740926">
    <property type="component" value="Unassembled WGS sequence"/>
</dbReference>
<organism evidence="1 2">
    <name type="scientific">Rhizopus delemar</name>
    <dbReference type="NCBI Taxonomy" id="936053"/>
    <lineage>
        <taxon>Eukaryota</taxon>
        <taxon>Fungi</taxon>
        <taxon>Fungi incertae sedis</taxon>
        <taxon>Mucoromycota</taxon>
        <taxon>Mucoromycotina</taxon>
        <taxon>Mucoromycetes</taxon>
        <taxon>Mucorales</taxon>
        <taxon>Mucorineae</taxon>
        <taxon>Rhizopodaceae</taxon>
        <taxon>Rhizopus</taxon>
    </lineage>
</organism>
<reference evidence="1 2" key="1">
    <citation type="journal article" date="2020" name="Microb. Genom.">
        <title>Genetic diversity of clinical and environmental Mucorales isolates obtained from an investigation of mucormycosis cases among solid organ transplant recipients.</title>
        <authorList>
            <person name="Nguyen M.H."/>
            <person name="Kaul D."/>
            <person name="Muto C."/>
            <person name="Cheng S.J."/>
            <person name="Richter R.A."/>
            <person name="Bruno V.M."/>
            <person name="Liu G."/>
            <person name="Beyhan S."/>
            <person name="Sundermann A.J."/>
            <person name="Mounaud S."/>
            <person name="Pasculle A.W."/>
            <person name="Nierman W.C."/>
            <person name="Driscoll E."/>
            <person name="Cumbie R."/>
            <person name="Clancy C.J."/>
            <person name="Dupont C.L."/>
        </authorList>
    </citation>
    <scope>NUCLEOTIDE SEQUENCE [LARGE SCALE GENOMIC DNA]</scope>
    <source>
        <strain evidence="1 2">GL24</strain>
    </source>
</reference>
<comment type="caution">
    <text evidence="1">The sequence shown here is derived from an EMBL/GenBank/DDBJ whole genome shotgun (WGS) entry which is preliminary data.</text>
</comment>
<keyword evidence="2" id="KW-1185">Reference proteome</keyword>
<name>A0A9P7C3B2_9FUNG</name>
<accession>A0A9P7C3B2</accession>
<proteinExistence type="predicted"/>
<evidence type="ECO:0000313" key="1">
    <source>
        <dbReference type="EMBL" id="KAG1533244.1"/>
    </source>
</evidence>
<sequence>MADLLVATAAFAAEQGAPRQLQQAVFAGRSGFGAVPAGDGQRSNALDAAGQVEHCLEGADDGVDRVGHGHLGRGAWRIVAQRQ</sequence>
<protein>
    <submittedName>
        <fullName evidence="1">Uncharacterized protein</fullName>
    </submittedName>
</protein>
<gene>
    <name evidence="1" type="ORF">G6F50_015934</name>
</gene>
<dbReference type="EMBL" id="JAANIU010009376">
    <property type="protein sequence ID" value="KAG1533244.1"/>
    <property type="molecule type" value="Genomic_DNA"/>
</dbReference>
<evidence type="ECO:0000313" key="2">
    <source>
        <dbReference type="Proteomes" id="UP000740926"/>
    </source>
</evidence>